<dbReference type="SMART" id="SM00680">
    <property type="entry name" value="CLIP"/>
    <property type="match status" value="1"/>
</dbReference>
<dbReference type="PANTHER" id="PTHR24260:SF147">
    <property type="entry name" value="EG:BACR7A4.3 PROTEIN-RELATED"/>
    <property type="match status" value="1"/>
</dbReference>
<dbReference type="InterPro" id="IPR043504">
    <property type="entry name" value="Peptidase_S1_PA_chymotrypsin"/>
</dbReference>
<gene>
    <name evidence="12" type="ORF">ILUMI_01115</name>
</gene>
<name>A0A8K0DKM3_IGNLU</name>
<dbReference type="GO" id="GO:0005576">
    <property type="term" value="C:extracellular region"/>
    <property type="evidence" value="ECO:0007669"/>
    <property type="project" value="UniProtKB-SubCell"/>
</dbReference>
<keyword evidence="13" id="KW-1185">Reference proteome</keyword>
<evidence type="ECO:0000256" key="1">
    <source>
        <dbReference type="ARBA" id="ARBA00004613"/>
    </source>
</evidence>
<reference evidence="12" key="1">
    <citation type="submission" date="2019-08" db="EMBL/GenBank/DDBJ databases">
        <title>The genome of the North American firefly Photinus pyralis.</title>
        <authorList>
            <consortium name="Photinus pyralis genome working group"/>
            <person name="Fallon T.R."/>
            <person name="Sander Lower S.E."/>
            <person name="Weng J.-K."/>
        </authorList>
    </citation>
    <scope>NUCLEOTIDE SEQUENCE</scope>
    <source>
        <strain evidence="12">TRF0915ILg1</strain>
        <tissue evidence="12">Whole body</tissue>
    </source>
</reference>
<dbReference type="CDD" id="cd00190">
    <property type="entry name" value="Tryp_SPc"/>
    <property type="match status" value="1"/>
</dbReference>
<keyword evidence="3 9" id="KW-0645">Protease</keyword>
<dbReference type="InterPro" id="IPR022700">
    <property type="entry name" value="CLIP"/>
</dbReference>
<evidence type="ECO:0000256" key="10">
    <source>
        <dbReference type="SAM" id="SignalP"/>
    </source>
</evidence>
<dbReference type="PROSITE" id="PS00135">
    <property type="entry name" value="TRYPSIN_SER"/>
    <property type="match status" value="1"/>
</dbReference>
<feature type="signal peptide" evidence="10">
    <location>
        <begin position="1"/>
        <end position="19"/>
    </location>
</feature>
<evidence type="ECO:0000256" key="5">
    <source>
        <dbReference type="ARBA" id="ARBA00022801"/>
    </source>
</evidence>
<comment type="caution">
    <text evidence="12">The sequence shown here is derived from an EMBL/GenBank/DDBJ whole genome shotgun (WGS) entry which is preliminary data.</text>
</comment>
<keyword evidence="7" id="KW-1015">Disulfide bond</keyword>
<keyword evidence="4 10" id="KW-0732">Signal</keyword>
<dbReference type="EMBL" id="VTPC01000609">
    <property type="protein sequence ID" value="KAF2905061.1"/>
    <property type="molecule type" value="Genomic_DNA"/>
</dbReference>
<dbReference type="Proteomes" id="UP000801492">
    <property type="component" value="Unassembled WGS sequence"/>
</dbReference>
<dbReference type="InterPro" id="IPR009003">
    <property type="entry name" value="Peptidase_S1_PA"/>
</dbReference>
<comment type="similarity">
    <text evidence="8">Belongs to the peptidase S1 family. CLIP subfamily.</text>
</comment>
<evidence type="ECO:0000313" key="12">
    <source>
        <dbReference type="EMBL" id="KAF2905061.1"/>
    </source>
</evidence>
<dbReference type="InterPro" id="IPR001254">
    <property type="entry name" value="Trypsin_dom"/>
</dbReference>
<organism evidence="12 13">
    <name type="scientific">Ignelater luminosus</name>
    <name type="common">Cucubano</name>
    <name type="synonym">Pyrophorus luminosus</name>
    <dbReference type="NCBI Taxonomy" id="2038154"/>
    <lineage>
        <taxon>Eukaryota</taxon>
        <taxon>Metazoa</taxon>
        <taxon>Ecdysozoa</taxon>
        <taxon>Arthropoda</taxon>
        <taxon>Hexapoda</taxon>
        <taxon>Insecta</taxon>
        <taxon>Pterygota</taxon>
        <taxon>Neoptera</taxon>
        <taxon>Endopterygota</taxon>
        <taxon>Coleoptera</taxon>
        <taxon>Polyphaga</taxon>
        <taxon>Elateriformia</taxon>
        <taxon>Elateroidea</taxon>
        <taxon>Elateridae</taxon>
        <taxon>Agrypninae</taxon>
        <taxon>Pyrophorini</taxon>
        <taxon>Ignelater</taxon>
    </lineage>
</organism>
<proteinExistence type="inferred from homology"/>
<dbReference type="InterPro" id="IPR001314">
    <property type="entry name" value="Peptidase_S1A"/>
</dbReference>
<dbReference type="Pfam" id="PF00089">
    <property type="entry name" value="Trypsin"/>
    <property type="match status" value="1"/>
</dbReference>
<keyword evidence="5 9" id="KW-0378">Hydrolase</keyword>
<dbReference type="GO" id="GO:0004252">
    <property type="term" value="F:serine-type endopeptidase activity"/>
    <property type="evidence" value="ECO:0007669"/>
    <property type="project" value="InterPro"/>
</dbReference>
<evidence type="ECO:0000256" key="9">
    <source>
        <dbReference type="RuleBase" id="RU363034"/>
    </source>
</evidence>
<evidence type="ECO:0000256" key="4">
    <source>
        <dbReference type="ARBA" id="ARBA00022729"/>
    </source>
</evidence>
<dbReference type="PROSITE" id="PS50240">
    <property type="entry name" value="TRYPSIN_DOM"/>
    <property type="match status" value="1"/>
</dbReference>
<dbReference type="InterPro" id="IPR018114">
    <property type="entry name" value="TRYPSIN_HIS"/>
</dbReference>
<keyword evidence="6 9" id="KW-0720">Serine protease</keyword>
<dbReference type="AlphaFoldDB" id="A0A8K0DKM3"/>
<evidence type="ECO:0000256" key="2">
    <source>
        <dbReference type="ARBA" id="ARBA00022525"/>
    </source>
</evidence>
<dbReference type="SUPFAM" id="SSF50494">
    <property type="entry name" value="Trypsin-like serine proteases"/>
    <property type="match status" value="1"/>
</dbReference>
<comment type="subcellular location">
    <subcellularLocation>
        <location evidence="1">Secreted</location>
    </subcellularLocation>
</comment>
<feature type="chain" id="PRO_5035420790" description="Peptidase S1 domain-containing protein" evidence="10">
    <location>
        <begin position="20"/>
        <end position="360"/>
    </location>
</feature>
<accession>A0A8K0DKM3</accession>
<dbReference type="PANTHER" id="PTHR24260">
    <property type="match status" value="1"/>
</dbReference>
<dbReference type="Gene3D" id="2.40.10.10">
    <property type="entry name" value="Trypsin-like serine proteases"/>
    <property type="match status" value="1"/>
</dbReference>
<dbReference type="InterPro" id="IPR051333">
    <property type="entry name" value="CLIP_Serine_Protease"/>
</dbReference>
<evidence type="ECO:0000256" key="8">
    <source>
        <dbReference type="ARBA" id="ARBA00024195"/>
    </source>
</evidence>
<evidence type="ECO:0000256" key="3">
    <source>
        <dbReference type="ARBA" id="ARBA00022670"/>
    </source>
</evidence>
<dbReference type="OrthoDB" id="6339452at2759"/>
<feature type="domain" description="Peptidase S1" evidence="11">
    <location>
        <begin position="111"/>
        <end position="359"/>
    </location>
</feature>
<evidence type="ECO:0000259" key="11">
    <source>
        <dbReference type="PROSITE" id="PS50240"/>
    </source>
</evidence>
<dbReference type="FunFam" id="2.40.10.10:FF:000047">
    <property type="entry name" value="Trypsin eta"/>
    <property type="match status" value="1"/>
</dbReference>
<evidence type="ECO:0000256" key="6">
    <source>
        <dbReference type="ARBA" id="ARBA00022825"/>
    </source>
</evidence>
<dbReference type="SMART" id="SM00020">
    <property type="entry name" value="Tryp_SPc"/>
    <property type="match status" value="1"/>
</dbReference>
<dbReference type="InterPro" id="IPR033116">
    <property type="entry name" value="TRYPSIN_SER"/>
</dbReference>
<evidence type="ECO:0000313" key="13">
    <source>
        <dbReference type="Proteomes" id="UP000801492"/>
    </source>
</evidence>
<protein>
    <recommendedName>
        <fullName evidence="11">Peptidase S1 domain-containing protein</fullName>
    </recommendedName>
</protein>
<dbReference type="PRINTS" id="PR00722">
    <property type="entry name" value="CHYMOTRYPSIN"/>
</dbReference>
<sequence>MCKLIFIVVCISVMKFASCSLSKGDNCTLQSEGDGECVLFSQCQLAIQAKQDVTQPKICGFEKLEPIVCCPKSVESKLGSKAADDIKLASKSKQKCDEYLTEAAILSTRVIVNGTPADPTEFPHMVALGFGSNEDTVWMCGGSLISENFVLTAAHCIRSSEFGEVKWARMGTINLKEPQRGGVPEDFEILERHVHPGYKPPSRYNDIALLKLNQSVQRSEFIQPACINTEFNVNKTVEAIGWGRTEFAGDVSNNLLKVKLEIYNIETCRENYIDSYKRVLPNGIIEETQLCAGGGVNEVKDTCQGDSGGPLHQSLRGRAYRVYNVIGVTSFGKSCGLVNSPGVYTRVSPYVEWIEGIVWP</sequence>
<dbReference type="PROSITE" id="PS00134">
    <property type="entry name" value="TRYPSIN_HIS"/>
    <property type="match status" value="1"/>
</dbReference>
<evidence type="ECO:0000256" key="7">
    <source>
        <dbReference type="ARBA" id="ARBA00023157"/>
    </source>
</evidence>
<dbReference type="GO" id="GO:0016485">
    <property type="term" value="P:protein processing"/>
    <property type="evidence" value="ECO:0007669"/>
    <property type="project" value="UniProtKB-ARBA"/>
</dbReference>
<keyword evidence="2" id="KW-0964">Secreted</keyword>